<evidence type="ECO:0000313" key="2">
    <source>
        <dbReference type="EMBL" id="KGO85889.1"/>
    </source>
</evidence>
<accession>A0A0A2M0T4</accession>
<dbReference type="RefSeq" id="WP_020214405.1">
    <property type="nucleotide sequence ID" value="NZ_JRLX01000015.1"/>
</dbReference>
<gene>
    <name evidence="2" type="ORF">Q765_13725</name>
</gene>
<sequence length="159" mass="17669">MLTNISWGTYVTAVALLLTSWYAFVGFRFYFTEVKGLLSGKHKFRVTGPRSLTMDEPPSPEAQAPPIAHEIDTSAFAVEDPTFNDVDAVVEKLKSTIADAAKRSVVKEELLTYLQLVLEEFPSVKNSPFRESVSEFIASECNKNDTLTVTAEEADALWD</sequence>
<organism evidence="2 3">
    <name type="scientific">Flavobacterium rivuli WB 3.3-2 = DSM 21788</name>
    <dbReference type="NCBI Taxonomy" id="1121895"/>
    <lineage>
        <taxon>Bacteria</taxon>
        <taxon>Pseudomonadati</taxon>
        <taxon>Bacteroidota</taxon>
        <taxon>Flavobacteriia</taxon>
        <taxon>Flavobacteriales</taxon>
        <taxon>Flavobacteriaceae</taxon>
        <taxon>Flavobacterium</taxon>
    </lineage>
</organism>
<keyword evidence="1" id="KW-0472">Membrane</keyword>
<keyword evidence="1" id="KW-0812">Transmembrane</keyword>
<name>A0A0A2M0T4_9FLAO</name>
<proteinExistence type="predicted"/>
<dbReference type="AlphaFoldDB" id="A0A0A2M0T4"/>
<evidence type="ECO:0000313" key="3">
    <source>
        <dbReference type="Proteomes" id="UP000030152"/>
    </source>
</evidence>
<feature type="transmembrane region" description="Helical" evidence="1">
    <location>
        <begin position="6"/>
        <end position="31"/>
    </location>
</feature>
<dbReference type="EMBL" id="JRLX01000015">
    <property type="protein sequence ID" value="KGO85889.1"/>
    <property type="molecule type" value="Genomic_DNA"/>
</dbReference>
<dbReference type="Proteomes" id="UP000030152">
    <property type="component" value="Unassembled WGS sequence"/>
</dbReference>
<dbReference type="eggNOG" id="ENOG5033FD8">
    <property type="taxonomic scope" value="Bacteria"/>
</dbReference>
<dbReference type="STRING" id="1121895.GCA_000378485_03236"/>
<dbReference type="OrthoDB" id="800022at2"/>
<keyword evidence="1" id="KW-1133">Transmembrane helix</keyword>
<keyword evidence="3" id="KW-1185">Reference proteome</keyword>
<comment type="caution">
    <text evidence="2">The sequence shown here is derived from an EMBL/GenBank/DDBJ whole genome shotgun (WGS) entry which is preliminary data.</text>
</comment>
<evidence type="ECO:0000256" key="1">
    <source>
        <dbReference type="SAM" id="Phobius"/>
    </source>
</evidence>
<reference evidence="2 3" key="1">
    <citation type="submission" date="2013-09" db="EMBL/GenBank/DDBJ databases">
        <authorList>
            <person name="Zeng Z."/>
            <person name="Chen C."/>
        </authorList>
    </citation>
    <scope>NUCLEOTIDE SEQUENCE [LARGE SCALE GENOMIC DNA]</scope>
    <source>
        <strain evidence="2 3">WB 3.3-2</strain>
    </source>
</reference>
<protein>
    <submittedName>
        <fullName evidence="2">Uncharacterized protein</fullName>
    </submittedName>
</protein>